<protein>
    <submittedName>
        <fullName evidence="4">Leucine-rich repeat-containing protein 40</fullName>
    </submittedName>
</protein>
<dbReference type="SUPFAM" id="SSF52058">
    <property type="entry name" value="L domain-like"/>
    <property type="match status" value="2"/>
</dbReference>
<dbReference type="SMART" id="SM00369">
    <property type="entry name" value="LRR_TYP"/>
    <property type="match status" value="9"/>
</dbReference>
<dbReference type="Gene3D" id="3.80.10.10">
    <property type="entry name" value="Ribonuclease Inhibitor"/>
    <property type="match status" value="3"/>
</dbReference>
<dbReference type="Pfam" id="PF13855">
    <property type="entry name" value="LRR_8"/>
    <property type="match status" value="1"/>
</dbReference>
<evidence type="ECO:0000313" key="5">
    <source>
        <dbReference type="Proteomes" id="UP001174694"/>
    </source>
</evidence>
<feature type="compositionally biased region" description="Low complexity" evidence="3">
    <location>
        <begin position="253"/>
        <end position="272"/>
    </location>
</feature>
<evidence type="ECO:0000256" key="1">
    <source>
        <dbReference type="ARBA" id="ARBA00022614"/>
    </source>
</evidence>
<dbReference type="EMBL" id="JANBVO010000022">
    <property type="protein sequence ID" value="KAJ9142334.1"/>
    <property type="molecule type" value="Genomic_DNA"/>
</dbReference>
<dbReference type="SMART" id="SM00364">
    <property type="entry name" value="LRR_BAC"/>
    <property type="match status" value="6"/>
</dbReference>
<gene>
    <name evidence="4" type="ORF">NKR23_g7213</name>
</gene>
<keyword evidence="2" id="KW-0677">Repeat</keyword>
<accession>A0AA38VR73</accession>
<dbReference type="Pfam" id="PF13516">
    <property type="entry name" value="LRR_6"/>
    <property type="match status" value="2"/>
</dbReference>
<sequence>MDDKGPSARASGIPRLSRLPLPRPTPTLRPAASRESLNGGDQLRNPRLRPAASRDRLSLSSGPVAAPRKNEAPASTKSPPPIQPSPRNRLNSSQSATNAQKTPSRPRDGGGTYPKTPSAATARSLTRRTSQQFSLGTPAASTPARSAKTTNSVEEVLDSRPATSSTDKSFPSLRTSASQSFRPRPSLSERTIETLSQLPSSPAIKGRASISSSGFFDLESARRPPSRPGSQGSRPGSCHRPGSSNRPGSSHLSDGSSRPPSRSLSRPGSSSGQDERSFSFRASTNTFSAPLPPIAGTPVRSRPTRTLKTPSACTTPGASIRSTSSKPQKAPVVGLTRARTPSPSRAPLDAVPKSVPKTVAARTVKSRPSLNGLFKKPSKRPSIAALGSQPHSEAPRKGSMASQRSSTTSGEETLFSSASTTSTNPTLDSAAASPAPMTTNRKSSAALREQIAKAKAAKRAASRQVSAAQAADIQEAPVVPTDTGFDFGLSDDPFNLRRDDGSMSKVIQARAASARTTGRLNIAAMGLREIPKDVLSMYDLESIGKHDGTWAESVDLTRFVAADNELEMIEESVFPDAEPEELANNEDEKGSIFGGLETLDLHGNVLISLPTGLRRLSLLTSLNLSQNRLANNCLETISQITSLRDLKLGGNLLYGDLDPWFISLENLEILDLHGNNLTGLPQGLENSSKLRILNISENNFESIPFYILARLPITELLARKNKLSGVLIDNSTEELPHLQILDISSNQITQLISPTEGRSIALPAVTQLCLSMNRLQSLPDVSFFTNLITLTADENSINAIPEGFTKLTGLRSVDFSSNDIRVIPAEIARMDNLAMLRLSGNPLRDKKFVSMATDDLKNALAARLEPEVVTQEDGAAQSNEGISEEPMNASETCRRERAPSSASAIAEPQPRPADEPDQDNSSRSDMDDFATPPTSAPGTPVRSRSHTISGQTWPIKSGGVLDRSNTQSSSLHPVICSRVAAEHTVREIQLHHNLFTTLPESLSFFAESLTSLSLAHNQLIGETYMGAGEELELPCLKELNLSSNHITSLVPLVAHLRAPSLQKLDLSFNRLSSLPAGSQLRDAYPGLTVLLIANNHLADLDPESIKGLRIVDARNNDIAHLNPRIGLLGGAGGLERLEVAGNRFRVPRWNVLERGTEATLRWLRGRVPVAEMGAWKDGEGEGDGETSLADLD</sequence>
<keyword evidence="1" id="KW-0433">Leucine-rich repeat</keyword>
<dbReference type="PANTHER" id="PTHR48051:SF27">
    <property type="entry name" value="LEUCINE-RICH REPEAT-CONTAINING PROTEIN 40"/>
    <property type="match status" value="1"/>
</dbReference>
<proteinExistence type="predicted"/>
<organism evidence="4 5">
    <name type="scientific">Pleurostoma richardsiae</name>
    <dbReference type="NCBI Taxonomy" id="41990"/>
    <lineage>
        <taxon>Eukaryota</taxon>
        <taxon>Fungi</taxon>
        <taxon>Dikarya</taxon>
        <taxon>Ascomycota</taxon>
        <taxon>Pezizomycotina</taxon>
        <taxon>Sordariomycetes</taxon>
        <taxon>Sordariomycetidae</taxon>
        <taxon>Calosphaeriales</taxon>
        <taxon>Pleurostomataceae</taxon>
        <taxon>Pleurostoma</taxon>
    </lineage>
</organism>
<dbReference type="AlphaFoldDB" id="A0AA38VR73"/>
<dbReference type="InterPro" id="IPR050216">
    <property type="entry name" value="LRR_domain-containing"/>
</dbReference>
<comment type="caution">
    <text evidence="4">The sequence shown here is derived from an EMBL/GenBank/DDBJ whole genome shotgun (WGS) entry which is preliminary data.</text>
</comment>
<reference evidence="4" key="1">
    <citation type="submission" date="2022-07" db="EMBL/GenBank/DDBJ databases">
        <title>Fungi with potential for degradation of polypropylene.</title>
        <authorList>
            <person name="Gostincar C."/>
        </authorList>
    </citation>
    <scope>NUCLEOTIDE SEQUENCE</scope>
    <source>
        <strain evidence="4">EXF-13308</strain>
    </source>
</reference>
<feature type="compositionally biased region" description="Polar residues" evidence="3">
    <location>
        <begin position="85"/>
        <end position="103"/>
    </location>
</feature>
<dbReference type="PANTHER" id="PTHR48051">
    <property type="match status" value="1"/>
</dbReference>
<dbReference type="GO" id="GO:0005737">
    <property type="term" value="C:cytoplasm"/>
    <property type="evidence" value="ECO:0007669"/>
    <property type="project" value="TreeGrafter"/>
</dbReference>
<keyword evidence="5" id="KW-1185">Reference proteome</keyword>
<evidence type="ECO:0000256" key="2">
    <source>
        <dbReference type="ARBA" id="ARBA00022737"/>
    </source>
</evidence>
<dbReference type="InterPro" id="IPR001611">
    <property type="entry name" value="Leu-rich_rpt"/>
</dbReference>
<feature type="compositionally biased region" description="Polar residues" evidence="3">
    <location>
        <begin position="242"/>
        <end position="252"/>
    </location>
</feature>
<dbReference type="PROSITE" id="PS51450">
    <property type="entry name" value="LRR"/>
    <property type="match status" value="3"/>
</dbReference>
<name>A0AA38VR73_9PEZI</name>
<dbReference type="InterPro" id="IPR003591">
    <property type="entry name" value="Leu-rich_rpt_typical-subtyp"/>
</dbReference>
<evidence type="ECO:0000313" key="4">
    <source>
        <dbReference type="EMBL" id="KAJ9142334.1"/>
    </source>
</evidence>
<feature type="compositionally biased region" description="Polar residues" evidence="3">
    <location>
        <begin position="400"/>
        <end position="427"/>
    </location>
</feature>
<feature type="compositionally biased region" description="Polar residues" evidence="3">
    <location>
        <begin position="161"/>
        <end position="181"/>
    </location>
</feature>
<feature type="region of interest" description="Disordered" evidence="3">
    <location>
        <begin position="867"/>
        <end position="967"/>
    </location>
</feature>
<feature type="compositionally biased region" description="Polar residues" evidence="3">
    <location>
        <begin position="118"/>
        <end position="153"/>
    </location>
</feature>
<dbReference type="InterPro" id="IPR032675">
    <property type="entry name" value="LRR_dom_sf"/>
</dbReference>
<dbReference type="Proteomes" id="UP001174694">
    <property type="component" value="Unassembled WGS sequence"/>
</dbReference>
<feature type="region of interest" description="Disordered" evidence="3">
    <location>
        <begin position="1"/>
        <end position="451"/>
    </location>
</feature>
<evidence type="ECO:0000256" key="3">
    <source>
        <dbReference type="SAM" id="MobiDB-lite"/>
    </source>
</evidence>
<feature type="compositionally biased region" description="Polar residues" evidence="3">
    <location>
        <begin position="304"/>
        <end position="327"/>
    </location>
</feature>